<evidence type="ECO:0000256" key="2">
    <source>
        <dbReference type="RuleBase" id="RU362080"/>
    </source>
</evidence>
<dbReference type="Pfam" id="PF02604">
    <property type="entry name" value="PhdYeFM_antitox"/>
    <property type="match status" value="1"/>
</dbReference>
<name>A0A9W6C3I8_9FIRM</name>
<dbReference type="RefSeq" id="WP_087167935.1">
    <property type="nucleotide sequence ID" value="NZ_BSBO01000001.1"/>
</dbReference>
<proteinExistence type="inferred from homology"/>
<dbReference type="Gene3D" id="3.40.1620.10">
    <property type="entry name" value="YefM-like domain"/>
    <property type="match status" value="1"/>
</dbReference>
<dbReference type="Proteomes" id="UP001145145">
    <property type="component" value="Unassembled WGS sequence"/>
</dbReference>
<evidence type="ECO:0000256" key="1">
    <source>
        <dbReference type="ARBA" id="ARBA00009981"/>
    </source>
</evidence>
<comment type="similarity">
    <text evidence="1 2">Belongs to the phD/YefM antitoxin family.</text>
</comment>
<dbReference type="NCBIfam" id="TIGR01552">
    <property type="entry name" value="phd_fam"/>
    <property type="match status" value="1"/>
</dbReference>
<accession>A0A9W6C3I8</accession>
<evidence type="ECO:0000313" key="3">
    <source>
        <dbReference type="EMBL" id="GLG02839.1"/>
    </source>
</evidence>
<dbReference type="SUPFAM" id="SSF143120">
    <property type="entry name" value="YefM-like"/>
    <property type="match status" value="1"/>
</dbReference>
<organism evidence="3 5">
    <name type="scientific">Sellimonas catena</name>
    <dbReference type="NCBI Taxonomy" id="2994035"/>
    <lineage>
        <taxon>Bacteria</taxon>
        <taxon>Bacillati</taxon>
        <taxon>Bacillota</taxon>
        <taxon>Clostridia</taxon>
        <taxon>Lachnospirales</taxon>
        <taxon>Lachnospiraceae</taxon>
        <taxon>Sellimonas</taxon>
    </lineage>
</organism>
<evidence type="ECO:0000313" key="4">
    <source>
        <dbReference type="EMBL" id="GLG89827.1"/>
    </source>
</evidence>
<sequence length="89" mass="10583">MLAINYTELRNNLKECMDRVTDDYETLIITRKKNRNVVMISEEMYNNMLENMHLTAKESNYRWLLESAGQLKRGNEQIHDLIGMAEDEE</sequence>
<dbReference type="EMBL" id="BSBO01000001">
    <property type="protein sequence ID" value="GLG02839.1"/>
    <property type="molecule type" value="Genomic_DNA"/>
</dbReference>
<gene>
    <name evidence="3" type="ORF">Selli1_00130</name>
    <name evidence="4" type="ORF">Selli2_12540</name>
</gene>
<comment type="caution">
    <text evidence="3">The sequence shown here is derived from an EMBL/GenBank/DDBJ whole genome shotgun (WGS) entry which is preliminary data.</text>
</comment>
<dbReference type="InterPro" id="IPR006442">
    <property type="entry name" value="Antitoxin_Phd/YefM"/>
</dbReference>
<reference evidence="4" key="4">
    <citation type="submission" date="2022-11" db="EMBL/GenBank/DDBJ databases">
        <title>Draft genome sequence of Sellimonas catena strain 18CBH55.</title>
        <authorList>
            <person name="Atsushi H."/>
            <person name="Moriya O."/>
            <person name="Mitsuo S."/>
        </authorList>
    </citation>
    <scope>NUCLEOTIDE SEQUENCE</scope>
    <source>
        <strain evidence="4">18CBH55</strain>
    </source>
</reference>
<keyword evidence="5" id="KW-1185">Reference proteome</keyword>
<dbReference type="AlphaFoldDB" id="A0A9W6C3I8"/>
<dbReference type="Proteomes" id="UP001145094">
    <property type="component" value="Unassembled WGS sequence"/>
</dbReference>
<reference evidence="3" key="2">
    <citation type="submission" date="2022-11" db="EMBL/GenBank/DDBJ databases">
        <title>Draft genome sequence of Sellimonas catena strain 12EGH17.</title>
        <authorList>
            <person name="Atsushi H."/>
            <person name="Moriya O."/>
            <person name="Mitsuo S."/>
        </authorList>
    </citation>
    <scope>NUCLEOTIDE SEQUENCE</scope>
    <source>
        <strain evidence="3">12EGH17</strain>
    </source>
</reference>
<reference evidence="3 5" key="5">
    <citation type="journal article" date="2023" name="Int. J. Syst. Evol. Microbiol.">
        <title>Sellimonas catena sp. nov., isolated from human faeces.</title>
        <authorList>
            <person name="Hisatomi A."/>
            <person name="Ohkuma M."/>
            <person name="Sakamoto M."/>
        </authorList>
    </citation>
    <scope>NUCLEOTIDE SEQUENCE [LARGE SCALE GENOMIC DNA]</scope>
    <source>
        <strain evidence="3 5">12EGH17</strain>
        <strain evidence="4">18CBH55</strain>
    </source>
</reference>
<protein>
    <recommendedName>
        <fullName evidence="2">Antitoxin</fullName>
    </recommendedName>
</protein>
<reference evidence="4" key="3">
    <citation type="submission" date="2022-11" db="EMBL/GenBank/DDBJ databases">
        <title>Draft genome sequence of Sellimonas catena strain 18CBH55.</title>
        <authorList>
            <person name="Hisatomi A."/>
            <person name="Ohkuma M."/>
            <person name="Sakamoto M."/>
        </authorList>
    </citation>
    <scope>NUCLEOTIDE SEQUENCE</scope>
    <source>
        <strain evidence="4">18CBH55</strain>
    </source>
</reference>
<reference evidence="3" key="1">
    <citation type="submission" date="2022-11" db="EMBL/GenBank/DDBJ databases">
        <title>Draft genome sequence of Sellimonas catena strain 12EGH17.</title>
        <authorList>
            <person name="Hisatomi A."/>
            <person name="Ohkuma M."/>
            <person name="Sakamoto M."/>
        </authorList>
    </citation>
    <scope>NUCLEOTIDE SEQUENCE</scope>
    <source>
        <strain evidence="3">12EGH17</strain>
    </source>
</reference>
<dbReference type="EMBL" id="BSCH01000007">
    <property type="protein sequence ID" value="GLG89827.1"/>
    <property type="molecule type" value="Genomic_DNA"/>
</dbReference>
<evidence type="ECO:0000313" key="5">
    <source>
        <dbReference type="Proteomes" id="UP001145145"/>
    </source>
</evidence>
<comment type="function">
    <text evidence="2">Antitoxin component of a type II toxin-antitoxin (TA) system.</text>
</comment>
<dbReference type="InterPro" id="IPR036165">
    <property type="entry name" value="YefM-like_sf"/>
</dbReference>